<dbReference type="InterPro" id="IPR052509">
    <property type="entry name" value="Metal_resp_DNA-bind_regulator"/>
</dbReference>
<dbReference type="SUPFAM" id="SSF46785">
    <property type="entry name" value="Winged helix' DNA-binding domain"/>
    <property type="match status" value="1"/>
</dbReference>
<evidence type="ECO:0000259" key="1">
    <source>
        <dbReference type="Pfam" id="PF03551"/>
    </source>
</evidence>
<dbReference type="InterPro" id="IPR036388">
    <property type="entry name" value="WH-like_DNA-bd_sf"/>
</dbReference>
<dbReference type="InterPro" id="IPR036390">
    <property type="entry name" value="WH_DNA-bd_sf"/>
</dbReference>
<dbReference type="Proteomes" id="UP000612456">
    <property type="component" value="Unassembled WGS sequence"/>
</dbReference>
<sequence>MNRDKNLPLTETVYYILLALMEPSHGYLILQKVEELSDEQVRLAAGTLYGAIENLLKLKLIQPVKSEDKRRKVYLITEKGKEILLSDMQRMQHMIEITQTMVKKGGLK</sequence>
<gene>
    <name evidence="2" type="ORF">GCM10010911_17400</name>
</gene>
<comment type="caution">
    <text evidence="2">The sequence shown here is derived from an EMBL/GenBank/DDBJ whole genome shotgun (WGS) entry which is preliminary data.</text>
</comment>
<dbReference type="InterPro" id="IPR005149">
    <property type="entry name" value="Tscrpt_reg_PadR_N"/>
</dbReference>
<evidence type="ECO:0000313" key="3">
    <source>
        <dbReference type="Proteomes" id="UP000612456"/>
    </source>
</evidence>
<proteinExistence type="predicted"/>
<organism evidence="2 3">
    <name type="scientific">Paenibacillus nasutitermitis</name>
    <dbReference type="NCBI Taxonomy" id="1652958"/>
    <lineage>
        <taxon>Bacteria</taxon>
        <taxon>Bacillati</taxon>
        <taxon>Bacillota</taxon>
        <taxon>Bacilli</taxon>
        <taxon>Bacillales</taxon>
        <taxon>Paenibacillaceae</taxon>
        <taxon>Paenibacillus</taxon>
    </lineage>
</organism>
<dbReference type="PANTHER" id="PTHR33169">
    <property type="entry name" value="PADR-FAMILY TRANSCRIPTIONAL REGULATOR"/>
    <property type="match status" value="1"/>
</dbReference>
<protein>
    <submittedName>
        <fullName evidence="2">PadR family transcriptional regulator</fullName>
    </submittedName>
</protein>
<dbReference type="PANTHER" id="PTHR33169:SF13">
    <property type="entry name" value="PADR-FAMILY TRANSCRIPTIONAL REGULATOR"/>
    <property type="match status" value="1"/>
</dbReference>
<reference evidence="2" key="1">
    <citation type="journal article" date="2014" name="Int. J. Syst. Evol. Microbiol.">
        <title>Complete genome sequence of Corynebacterium casei LMG S-19264T (=DSM 44701T), isolated from a smear-ripened cheese.</title>
        <authorList>
            <consortium name="US DOE Joint Genome Institute (JGI-PGF)"/>
            <person name="Walter F."/>
            <person name="Albersmeier A."/>
            <person name="Kalinowski J."/>
            <person name="Ruckert C."/>
        </authorList>
    </citation>
    <scope>NUCLEOTIDE SEQUENCE</scope>
    <source>
        <strain evidence="2">CGMCC 1.15178</strain>
    </source>
</reference>
<accession>A0A916YTP3</accession>
<reference evidence="2" key="2">
    <citation type="submission" date="2020-09" db="EMBL/GenBank/DDBJ databases">
        <authorList>
            <person name="Sun Q."/>
            <person name="Zhou Y."/>
        </authorList>
    </citation>
    <scope>NUCLEOTIDE SEQUENCE</scope>
    <source>
        <strain evidence="2">CGMCC 1.15178</strain>
    </source>
</reference>
<name>A0A916YTP3_9BACL</name>
<dbReference type="AlphaFoldDB" id="A0A916YTP3"/>
<dbReference type="Gene3D" id="1.10.10.10">
    <property type="entry name" value="Winged helix-like DNA-binding domain superfamily/Winged helix DNA-binding domain"/>
    <property type="match status" value="1"/>
</dbReference>
<feature type="domain" description="Transcription regulator PadR N-terminal" evidence="1">
    <location>
        <begin position="21"/>
        <end position="83"/>
    </location>
</feature>
<dbReference type="RefSeq" id="WP_188990984.1">
    <property type="nucleotide sequence ID" value="NZ_BMHP01000001.1"/>
</dbReference>
<dbReference type="Pfam" id="PF03551">
    <property type="entry name" value="PadR"/>
    <property type="match status" value="1"/>
</dbReference>
<keyword evidence="3" id="KW-1185">Reference proteome</keyword>
<dbReference type="EMBL" id="BMHP01000001">
    <property type="protein sequence ID" value="GGD60047.1"/>
    <property type="molecule type" value="Genomic_DNA"/>
</dbReference>
<evidence type="ECO:0000313" key="2">
    <source>
        <dbReference type="EMBL" id="GGD60047.1"/>
    </source>
</evidence>